<reference evidence="2 3" key="1">
    <citation type="submission" date="2019-02" db="EMBL/GenBank/DDBJ databases">
        <title>Deep-cultivation of Planctomycetes and their phenomic and genomic characterization uncovers novel biology.</title>
        <authorList>
            <person name="Wiegand S."/>
            <person name="Jogler M."/>
            <person name="Boedeker C."/>
            <person name="Pinto D."/>
            <person name="Vollmers J."/>
            <person name="Rivas-Marin E."/>
            <person name="Kohn T."/>
            <person name="Peeters S.H."/>
            <person name="Heuer A."/>
            <person name="Rast P."/>
            <person name="Oberbeckmann S."/>
            <person name="Bunk B."/>
            <person name="Jeske O."/>
            <person name="Meyerdierks A."/>
            <person name="Storesund J.E."/>
            <person name="Kallscheuer N."/>
            <person name="Luecker S."/>
            <person name="Lage O.M."/>
            <person name="Pohl T."/>
            <person name="Merkel B.J."/>
            <person name="Hornburger P."/>
            <person name="Mueller R.-W."/>
            <person name="Bruemmer F."/>
            <person name="Labrenz M."/>
            <person name="Spormann A.M."/>
            <person name="Op Den Camp H."/>
            <person name="Overmann J."/>
            <person name="Amann R."/>
            <person name="Jetten M.S.M."/>
            <person name="Mascher T."/>
            <person name="Medema M.H."/>
            <person name="Devos D.P."/>
            <person name="Kaster A.-K."/>
            <person name="Ovreas L."/>
            <person name="Rohde M."/>
            <person name="Galperin M.Y."/>
            <person name="Jogler C."/>
        </authorList>
    </citation>
    <scope>NUCLEOTIDE SEQUENCE [LARGE SCALE GENOMIC DNA]</scope>
    <source>
        <strain evidence="2 3">KOR42</strain>
    </source>
</reference>
<dbReference type="GO" id="GO:0003677">
    <property type="term" value="F:DNA binding"/>
    <property type="evidence" value="ECO:0007669"/>
    <property type="project" value="InterPro"/>
</dbReference>
<dbReference type="EMBL" id="SIHI01000001">
    <property type="protein sequence ID" value="TWT57894.1"/>
    <property type="molecule type" value="Genomic_DNA"/>
</dbReference>
<dbReference type="OrthoDB" id="258443at2"/>
<dbReference type="GO" id="GO:0006313">
    <property type="term" value="P:DNA transposition"/>
    <property type="evidence" value="ECO:0007669"/>
    <property type="project" value="InterPro"/>
</dbReference>
<gene>
    <name evidence="2" type="ORF">KOR42_12610</name>
</gene>
<sequence>MSDSPRTNVLLEVAKLSLRIGRKYVEPYSHAKSPKKFTQEQLITCLVLRAYLKTTYRGVVEILEVSDGLRKALGLRRIPHYSTLKKFADRSGVLDIVDAMIFEIVQQFSQDDEEAAIDSTGLETTSASAHYKTRSGKQRKKFIKVSVCVLAGSLLPSGLAISWGPSNDKSEAGEVLAKASNSSTPTRLFADAGYDAEWVHRFCREEWRTESIINPAVHRSDGKLNGEYRSQMTRTELETKGYGRRWLVESFMSGLKRTTGAALSARSEKALFVEAALKVLAYALRR</sequence>
<evidence type="ECO:0000313" key="3">
    <source>
        <dbReference type="Proteomes" id="UP000317243"/>
    </source>
</evidence>
<name>A0A5C5X4I9_9PLAN</name>
<organism evidence="2 3">
    <name type="scientific">Thalassoglobus neptunius</name>
    <dbReference type="NCBI Taxonomy" id="1938619"/>
    <lineage>
        <taxon>Bacteria</taxon>
        <taxon>Pseudomonadati</taxon>
        <taxon>Planctomycetota</taxon>
        <taxon>Planctomycetia</taxon>
        <taxon>Planctomycetales</taxon>
        <taxon>Planctomycetaceae</taxon>
        <taxon>Thalassoglobus</taxon>
    </lineage>
</organism>
<keyword evidence="3" id="KW-1185">Reference proteome</keyword>
<dbReference type="Proteomes" id="UP000317243">
    <property type="component" value="Unassembled WGS sequence"/>
</dbReference>
<protein>
    <submittedName>
        <fullName evidence="2">Transposase DDE domain protein</fullName>
    </submittedName>
</protein>
<proteinExistence type="predicted"/>
<comment type="caution">
    <text evidence="2">The sequence shown here is derived from an EMBL/GenBank/DDBJ whole genome shotgun (WGS) entry which is preliminary data.</text>
</comment>
<dbReference type="Pfam" id="PF01609">
    <property type="entry name" value="DDE_Tnp_1"/>
    <property type="match status" value="1"/>
</dbReference>
<accession>A0A5C5X4I9</accession>
<evidence type="ECO:0000259" key="1">
    <source>
        <dbReference type="Pfam" id="PF01609"/>
    </source>
</evidence>
<dbReference type="RefSeq" id="WP_146507925.1">
    <property type="nucleotide sequence ID" value="NZ_SIHI01000001.1"/>
</dbReference>
<feature type="domain" description="Transposase IS4-like" evidence="1">
    <location>
        <begin position="111"/>
        <end position="284"/>
    </location>
</feature>
<evidence type="ECO:0000313" key="2">
    <source>
        <dbReference type="EMBL" id="TWT57894.1"/>
    </source>
</evidence>
<dbReference type="InterPro" id="IPR002559">
    <property type="entry name" value="Transposase_11"/>
</dbReference>
<dbReference type="AlphaFoldDB" id="A0A5C5X4I9"/>
<dbReference type="GO" id="GO:0004803">
    <property type="term" value="F:transposase activity"/>
    <property type="evidence" value="ECO:0007669"/>
    <property type="project" value="InterPro"/>
</dbReference>